<proteinExistence type="predicted"/>
<dbReference type="Gene3D" id="3.40.50.10540">
    <property type="entry name" value="Crotonobetainyl-coa:carnitine coa-transferase, domain 1"/>
    <property type="match status" value="1"/>
</dbReference>
<organism evidence="1 2">
    <name type="scientific">Defluviicoccus vanus</name>
    <dbReference type="NCBI Taxonomy" id="111831"/>
    <lineage>
        <taxon>Bacteria</taxon>
        <taxon>Pseudomonadati</taxon>
        <taxon>Pseudomonadota</taxon>
        <taxon>Alphaproteobacteria</taxon>
        <taxon>Rhodospirillales</taxon>
        <taxon>Rhodospirillaceae</taxon>
        <taxon>Defluviicoccus</taxon>
    </lineage>
</organism>
<gene>
    <name evidence="1" type="ORF">HQ394_06290</name>
</gene>
<accession>A0A7H1MZZ4</accession>
<protein>
    <submittedName>
        <fullName evidence="1">CoA transferase</fullName>
    </submittedName>
</protein>
<dbReference type="InterPro" id="IPR044855">
    <property type="entry name" value="CoA-Trfase_III_dom3_sf"/>
</dbReference>
<dbReference type="PANTHER" id="PTHR48228:SF5">
    <property type="entry name" value="ALPHA-METHYLACYL-COA RACEMASE"/>
    <property type="match status" value="1"/>
</dbReference>
<keyword evidence="2" id="KW-1185">Reference proteome</keyword>
<dbReference type="InterPro" id="IPR003673">
    <property type="entry name" value="CoA-Trfase_fam_III"/>
</dbReference>
<dbReference type="PANTHER" id="PTHR48228">
    <property type="entry name" value="SUCCINYL-COA--D-CITRAMALATE COA-TRANSFERASE"/>
    <property type="match status" value="1"/>
</dbReference>
<keyword evidence="1" id="KW-0808">Transferase</keyword>
<reference evidence="1 2" key="1">
    <citation type="submission" date="2020-05" db="EMBL/GenBank/DDBJ databases">
        <title>Complete closed genome sequence of Defluviicoccus vanus.</title>
        <authorList>
            <person name="Bessarab I."/>
            <person name="Arumugam K."/>
            <person name="Maszenan A.M."/>
            <person name="Seviour R.J."/>
            <person name="Williams R.B."/>
        </authorList>
    </citation>
    <scope>NUCLEOTIDE SEQUENCE [LARGE SCALE GENOMIC DNA]</scope>
    <source>
        <strain evidence="1 2">Ben 114</strain>
    </source>
</reference>
<dbReference type="GO" id="GO:0016740">
    <property type="term" value="F:transferase activity"/>
    <property type="evidence" value="ECO:0007669"/>
    <property type="project" value="UniProtKB-KW"/>
</dbReference>
<dbReference type="InterPro" id="IPR050509">
    <property type="entry name" value="CoA-transferase_III"/>
</dbReference>
<dbReference type="Pfam" id="PF02515">
    <property type="entry name" value="CoA_transf_3"/>
    <property type="match status" value="1"/>
</dbReference>
<dbReference type="EMBL" id="CP053923">
    <property type="protein sequence ID" value="QNT69030.1"/>
    <property type="molecule type" value="Genomic_DNA"/>
</dbReference>
<dbReference type="KEGG" id="dvn:HQ394_06290"/>
<dbReference type="AlphaFoldDB" id="A0A7H1MZZ4"/>
<dbReference type="InterPro" id="IPR023606">
    <property type="entry name" value="CoA-Trfase_III_dom_1_sf"/>
</dbReference>
<dbReference type="Proteomes" id="UP000516369">
    <property type="component" value="Chromosome"/>
</dbReference>
<name>A0A7H1MZZ4_9PROT</name>
<sequence length="407" mass="43784">MCAQPCRGSPSSGAGQAAVRPLSLPLPLACHATIAAGSKEGGVGVSSFLNGIRVLDLGQYLPGPFATRILADMGADVVKVEPPQGDPGRYFDPDGKPGTSPFYPLINAGKRIINLDLKDAADAEVFLQLIERADILLESLRPGVLDRLGLGYRQLRARNSRLIHCALSGYGQSGPARLVADHDIGYVAMTGMLSASGTREMPTIPYPPMADHAGSSQAVISIMGALLARTRSGEGCYLDVSLMESLLYNQALPLQVPPKLGAGILNGGAACYNVYKTGDGRFVTLSSVEPKFWAKFCTAVEHPQWIARQHEPLPQIDLISDVADLFARHTLAHWEARLRPVDCCYQAVLDYNEVPEHPHMQARGLVRRDGNDVHVLFPTIVDDVPPTARAPLADSSWEQVLASWPAV</sequence>
<dbReference type="Gene3D" id="3.30.1540.10">
    <property type="entry name" value="formyl-coa transferase, domain 3"/>
    <property type="match status" value="1"/>
</dbReference>
<evidence type="ECO:0000313" key="1">
    <source>
        <dbReference type="EMBL" id="QNT69030.1"/>
    </source>
</evidence>
<dbReference type="SUPFAM" id="SSF89796">
    <property type="entry name" value="CoA-transferase family III (CaiB/BaiF)"/>
    <property type="match status" value="1"/>
</dbReference>
<evidence type="ECO:0000313" key="2">
    <source>
        <dbReference type="Proteomes" id="UP000516369"/>
    </source>
</evidence>